<name>A0A1Z4KX65_ANAVA</name>
<accession>A0A1Z4KX65</accession>
<evidence type="ECO:0000313" key="1">
    <source>
        <dbReference type="EMBL" id="BAY73584.1"/>
    </source>
</evidence>
<proteinExistence type="predicted"/>
<keyword evidence="1" id="KW-0614">Plasmid</keyword>
<organism evidence="1 2">
    <name type="scientific">Trichormus variabilis NIES-23</name>
    <dbReference type="NCBI Taxonomy" id="1973479"/>
    <lineage>
        <taxon>Bacteria</taxon>
        <taxon>Bacillati</taxon>
        <taxon>Cyanobacteriota</taxon>
        <taxon>Cyanophyceae</taxon>
        <taxon>Nostocales</taxon>
        <taxon>Nostocaceae</taxon>
        <taxon>Trichormus</taxon>
    </lineage>
</organism>
<dbReference type="EMBL" id="AP018221">
    <property type="protein sequence ID" value="BAY73584.1"/>
    <property type="molecule type" value="Genomic_DNA"/>
</dbReference>
<reference evidence="1 2" key="1">
    <citation type="submission" date="2017-06" db="EMBL/GenBank/DDBJ databases">
        <title>Genome sequencing of cyanobaciteial culture collection at National Institute for Environmental Studies (NIES).</title>
        <authorList>
            <person name="Hirose Y."/>
            <person name="Shimura Y."/>
            <person name="Fujisawa T."/>
            <person name="Nakamura Y."/>
            <person name="Kawachi M."/>
        </authorList>
    </citation>
    <scope>NUCLEOTIDE SEQUENCE [LARGE SCALE GENOMIC DNA]</scope>
    <source>
        <strain evidence="1 2">NIES-23</strain>
        <plasmid evidence="2">Plasmid Plasmid5 dna</plasmid>
    </source>
</reference>
<dbReference type="Proteomes" id="UP000217507">
    <property type="component" value="Plasmid Plasmid5 dna"/>
</dbReference>
<gene>
    <name evidence="1" type="ORF">NIES23_64360</name>
</gene>
<dbReference type="AlphaFoldDB" id="A0A1Z4KX65"/>
<sequence length="100" mass="11889">MKVTHYRFTEEMVSTQELTIHPESETINRELQLSDWTRLQGLIMAGKKPEFIRKAKDCELDNLQAIGEPMDEIDRVFFVKVDLFDGYRRLQYLDRLKLPV</sequence>
<evidence type="ECO:0000313" key="2">
    <source>
        <dbReference type="Proteomes" id="UP000217507"/>
    </source>
</evidence>
<protein>
    <submittedName>
        <fullName evidence="1">Uncharacterized protein</fullName>
    </submittedName>
</protein>
<geneLocation type="plasmid" evidence="1">
    <name>plasmid5</name>
</geneLocation>